<dbReference type="PANTHER" id="PTHR43877">
    <property type="entry name" value="AMINOALKYLPHOSPHONATE N-ACETYLTRANSFERASE-RELATED-RELATED"/>
    <property type="match status" value="1"/>
</dbReference>
<reference evidence="4 5" key="1">
    <citation type="submission" date="2019-03" db="EMBL/GenBank/DDBJ databases">
        <title>Roseomonas sp. a novel Roseomonas species isolated from Sea whip Gorgonian.</title>
        <authorList>
            <person name="Li F."/>
            <person name="Pan X."/>
            <person name="Huang S."/>
            <person name="Li Z."/>
            <person name="Meng B."/>
        </authorList>
    </citation>
    <scope>NUCLEOTIDE SEQUENCE [LARGE SCALE GENOMIC DNA]</scope>
    <source>
        <strain evidence="4 5">M0104</strain>
    </source>
</reference>
<organism evidence="4 5">
    <name type="scientific">Teichococcus coralli</name>
    <dbReference type="NCBI Taxonomy" id="2545983"/>
    <lineage>
        <taxon>Bacteria</taxon>
        <taxon>Pseudomonadati</taxon>
        <taxon>Pseudomonadota</taxon>
        <taxon>Alphaproteobacteria</taxon>
        <taxon>Acetobacterales</taxon>
        <taxon>Roseomonadaceae</taxon>
        <taxon>Roseomonas</taxon>
    </lineage>
</organism>
<keyword evidence="2" id="KW-0012">Acyltransferase</keyword>
<dbReference type="Proteomes" id="UP000460715">
    <property type="component" value="Unassembled WGS sequence"/>
</dbReference>
<keyword evidence="5" id="KW-1185">Reference proteome</keyword>
<feature type="domain" description="N-acetyltransferase" evidence="3">
    <location>
        <begin position="1"/>
        <end position="142"/>
    </location>
</feature>
<sequence>MPAIHFSTDNQGPEAEAVLRGLRQHRAAALAGRPDGTATQPLCFFHRDGAGTLRGGLVAELALEWLLIDKLWVDEALRGQGLGTALLQAAEMEARRRGATGMHLYTSSFQSPAFYRRHGFQEIGRLEGRPAGHDRFWLAKRF</sequence>
<keyword evidence="1 4" id="KW-0808">Transferase</keyword>
<dbReference type="SUPFAM" id="SSF55729">
    <property type="entry name" value="Acyl-CoA N-acyltransferases (Nat)"/>
    <property type="match status" value="1"/>
</dbReference>
<dbReference type="Gene3D" id="3.40.630.30">
    <property type="match status" value="1"/>
</dbReference>
<dbReference type="PROSITE" id="PS51186">
    <property type="entry name" value="GNAT"/>
    <property type="match status" value="1"/>
</dbReference>
<proteinExistence type="predicted"/>
<protein>
    <submittedName>
        <fullName evidence="4">N-acetyltransferase</fullName>
    </submittedName>
</protein>
<evidence type="ECO:0000313" key="4">
    <source>
        <dbReference type="EMBL" id="MXP65842.1"/>
    </source>
</evidence>
<dbReference type="InterPro" id="IPR050832">
    <property type="entry name" value="Bact_Acetyltransf"/>
</dbReference>
<evidence type="ECO:0000256" key="2">
    <source>
        <dbReference type="ARBA" id="ARBA00023315"/>
    </source>
</evidence>
<dbReference type="InterPro" id="IPR000182">
    <property type="entry name" value="GNAT_dom"/>
</dbReference>
<dbReference type="OrthoDB" id="9787920at2"/>
<comment type="caution">
    <text evidence="4">The sequence shown here is derived from an EMBL/GenBank/DDBJ whole genome shotgun (WGS) entry which is preliminary data.</text>
</comment>
<dbReference type="CDD" id="cd04301">
    <property type="entry name" value="NAT_SF"/>
    <property type="match status" value="1"/>
</dbReference>
<dbReference type="AlphaFoldDB" id="A0A845BL11"/>
<dbReference type="GO" id="GO:0016747">
    <property type="term" value="F:acyltransferase activity, transferring groups other than amino-acyl groups"/>
    <property type="evidence" value="ECO:0007669"/>
    <property type="project" value="InterPro"/>
</dbReference>
<name>A0A845BL11_9PROT</name>
<evidence type="ECO:0000259" key="3">
    <source>
        <dbReference type="PROSITE" id="PS51186"/>
    </source>
</evidence>
<evidence type="ECO:0000313" key="5">
    <source>
        <dbReference type="Proteomes" id="UP000460715"/>
    </source>
</evidence>
<dbReference type="PANTHER" id="PTHR43877:SF2">
    <property type="entry name" value="AMINOALKYLPHOSPHONATE N-ACETYLTRANSFERASE-RELATED"/>
    <property type="match status" value="1"/>
</dbReference>
<accession>A0A845BL11</accession>
<gene>
    <name evidence="4" type="ORF">E0493_21050</name>
</gene>
<dbReference type="Pfam" id="PF13508">
    <property type="entry name" value="Acetyltransf_7"/>
    <property type="match status" value="1"/>
</dbReference>
<dbReference type="EMBL" id="SNVJ01000029">
    <property type="protein sequence ID" value="MXP65842.1"/>
    <property type="molecule type" value="Genomic_DNA"/>
</dbReference>
<evidence type="ECO:0000256" key="1">
    <source>
        <dbReference type="ARBA" id="ARBA00022679"/>
    </source>
</evidence>
<dbReference type="RefSeq" id="WP_160939249.1">
    <property type="nucleotide sequence ID" value="NZ_SNVJ01000029.1"/>
</dbReference>
<dbReference type="InterPro" id="IPR016181">
    <property type="entry name" value="Acyl_CoA_acyltransferase"/>
</dbReference>